<dbReference type="EMBL" id="CAUJNA010002724">
    <property type="protein sequence ID" value="CAJ1394039.1"/>
    <property type="molecule type" value="Genomic_DNA"/>
</dbReference>
<gene>
    <name evidence="1" type="ORF">EVOR1521_LOCUS18782</name>
</gene>
<dbReference type="Proteomes" id="UP001178507">
    <property type="component" value="Unassembled WGS sequence"/>
</dbReference>
<keyword evidence="2" id="KW-1185">Reference proteome</keyword>
<sequence length="194" mass="21516">MNSWNPQSGLAPTPQSLIAAQPAEYSQVVRREDLGVLPSKVSVHHGVAATSFQAPAPSHAVTAQASEPKMGAPDAHRLYGYGQRQVAFSEVPTRTEHPNRGVHLAHEYLGLPQQPGHQIVHSDEGIQNSHWQNTGPFLRIHDGNYWSYQDRGEALQGADWRQAVDVLGMADARGIPVARRRQPDFHRLYQLRNS</sequence>
<accession>A0AA36N688</accession>
<reference evidence="1" key="1">
    <citation type="submission" date="2023-08" db="EMBL/GenBank/DDBJ databases">
        <authorList>
            <person name="Chen Y."/>
            <person name="Shah S."/>
            <person name="Dougan E. K."/>
            <person name="Thang M."/>
            <person name="Chan C."/>
        </authorList>
    </citation>
    <scope>NUCLEOTIDE SEQUENCE</scope>
</reference>
<dbReference type="AlphaFoldDB" id="A0AA36N688"/>
<organism evidence="1 2">
    <name type="scientific">Effrenium voratum</name>
    <dbReference type="NCBI Taxonomy" id="2562239"/>
    <lineage>
        <taxon>Eukaryota</taxon>
        <taxon>Sar</taxon>
        <taxon>Alveolata</taxon>
        <taxon>Dinophyceae</taxon>
        <taxon>Suessiales</taxon>
        <taxon>Symbiodiniaceae</taxon>
        <taxon>Effrenium</taxon>
    </lineage>
</organism>
<protein>
    <submittedName>
        <fullName evidence="1">Uncharacterized protein</fullName>
    </submittedName>
</protein>
<evidence type="ECO:0000313" key="2">
    <source>
        <dbReference type="Proteomes" id="UP001178507"/>
    </source>
</evidence>
<proteinExistence type="predicted"/>
<name>A0AA36N688_9DINO</name>
<comment type="caution">
    <text evidence="1">The sequence shown here is derived from an EMBL/GenBank/DDBJ whole genome shotgun (WGS) entry which is preliminary data.</text>
</comment>
<evidence type="ECO:0000313" key="1">
    <source>
        <dbReference type="EMBL" id="CAJ1394039.1"/>
    </source>
</evidence>